<evidence type="ECO:0000313" key="1">
    <source>
        <dbReference type="EMBL" id="ADI36334.1"/>
    </source>
</evidence>
<organism evidence="1 2">
    <name type="scientific">Methanococcus voltae (strain ATCC BAA-1334 / A3)</name>
    <dbReference type="NCBI Taxonomy" id="456320"/>
    <lineage>
        <taxon>Archaea</taxon>
        <taxon>Methanobacteriati</taxon>
        <taxon>Methanobacteriota</taxon>
        <taxon>Methanomada group</taxon>
        <taxon>Methanococci</taxon>
        <taxon>Methanococcales</taxon>
        <taxon>Methanococcaceae</taxon>
        <taxon>Methanococcus</taxon>
    </lineage>
</organism>
<gene>
    <name evidence="1" type="ordered locus">Mvol_0675</name>
</gene>
<dbReference type="Proteomes" id="UP000007722">
    <property type="component" value="Chromosome"/>
</dbReference>
<protein>
    <submittedName>
        <fullName evidence="1">Uncharacterized protein</fullName>
    </submittedName>
</protein>
<evidence type="ECO:0000313" key="2">
    <source>
        <dbReference type="Proteomes" id="UP000007722"/>
    </source>
</evidence>
<reference evidence="1 2" key="1">
    <citation type="submission" date="2010-05" db="EMBL/GenBank/DDBJ databases">
        <title>Complete sequence of Methanococcus voltae A3.</title>
        <authorList>
            <consortium name="US DOE Joint Genome Institute"/>
            <person name="Lucas S."/>
            <person name="Copeland A."/>
            <person name="Lapidus A."/>
            <person name="Cheng J.-F."/>
            <person name="Bruce D."/>
            <person name="Goodwin L."/>
            <person name="Pitluck S."/>
            <person name="Lowry S."/>
            <person name="Clum A."/>
            <person name="Land M."/>
            <person name="Hauser L."/>
            <person name="Kyrpides N."/>
            <person name="Mikhailova N."/>
            <person name="Whitman W.B."/>
            <person name="Woyke T."/>
        </authorList>
    </citation>
    <scope>NUCLEOTIDE SEQUENCE [LARGE SCALE GENOMIC DNA]</scope>
    <source>
        <strain evidence="2">ATCC BAA-1334 / A3</strain>
    </source>
</reference>
<dbReference type="HOGENOM" id="CLU_764228_0_0_2"/>
<accession>D7DT74</accession>
<dbReference type="EMBL" id="CP002057">
    <property type="protein sequence ID" value="ADI36334.1"/>
    <property type="molecule type" value="Genomic_DNA"/>
</dbReference>
<dbReference type="KEGG" id="mvo:Mvol_0675"/>
<proteinExistence type="predicted"/>
<keyword evidence="2" id="KW-1185">Reference proteome</keyword>
<dbReference type="OrthoDB" id="60577at2157"/>
<name>D7DT74_METV3</name>
<sequence length="352" mass="39676">MKKYLISCVIFAMIFSLIPFATATDYELVAGNGMYDAGMVTISNDNTWVYVTIATGPGWCLNESHVQIVGAEPTLPSEEYEKQKDVPDEGWYEYITFTGNPVPGQFEYHNYQEGVKIHYYQIPISEIWNYTEGEPVTIAVHAAICECALDYECITVYDSWAVDYEDYQPGEKGSNPVSRYNPDYCLGERDSDGGLDMFTSLGRGGSIVLLFNNSICDGPGPDLEFYEITNGHNPGWDEHVRLELYYDGEWHNSTSFVNNEGDAIGSRTFRNSVELDLPYGKCAEKVRVIDESTGSSGSYLYDYDIDAVRANYECVPIYGDPTHCETAWGDGQQFYGRNWAMFFNYTIEPLGP</sequence>
<dbReference type="AlphaFoldDB" id="D7DT74"/>
<dbReference type="InParanoid" id="D7DT74"/>
<dbReference type="eggNOG" id="arCOG08242">
    <property type="taxonomic scope" value="Archaea"/>
</dbReference>